<feature type="repeat" description="TPR" evidence="3">
    <location>
        <begin position="517"/>
        <end position="550"/>
    </location>
</feature>
<feature type="repeat" description="TPR" evidence="3">
    <location>
        <begin position="601"/>
        <end position="634"/>
    </location>
</feature>
<dbReference type="AlphaFoldDB" id="Q115F8"/>
<dbReference type="Pfam" id="PF13424">
    <property type="entry name" value="TPR_12"/>
    <property type="match status" value="5"/>
</dbReference>
<dbReference type="HOGENOM" id="CLU_000288_125_8_3"/>
<feature type="repeat" description="TPR" evidence="3">
    <location>
        <begin position="979"/>
        <end position="1012"/>
    </location>
</feature>
<dbReference type="OrthoDB" id="582340at2"/>
<accession>Q115F8</accession>
<feature type="repeat" description="TPR" evidence="3">
    <location>
        <begin position="853"/>
        <end position="886"/>
    </location>
</feature>
<dbReference type="GO" id="GO:0043531">
    <property type="term" value="F:ADP binding"/>
    <property type="evidence" value="ECO:0007669"/>
    <property type="project" value="InterPro"/>
</dbReference>
<evidence type="ECO:0000256" key="2">
    <source>
        <dbReference type="ARBA" id="ARBA00022803"/>
    </source>
</evidence>
<dbReference type="EMBL" id="CP000393">
    <property type="protein sequence ID" value="ABG50866.1"/>
    <property type="molecule type" value="Genomic_DNA"/>
</dbReference>
<feature type="repeat" description="TPR" evidence="3">
    <location>
        <begin position="685"/>
        <end position="718"/>
    </location>
</feature>
<feature type="domain" description="NB-ARC" evidence="4">
    <location>
        <begin position="67"/>
        <end position="228"/>
    </location>
</feature>
<evidence type="ECO:0000259" key="4">
    <source>
        <dbReference type="Pfam" id="PF00931"/>
    </source>
</evidence>
<dbReference type="RefSeq" id="WP_011611242.1">
    <property type="nucleotide sequence ID" value="NC_008312.1"/>
</dbReference>
<dbReference type="Pfam" id="PF13374">
    <property type="entry name" value="TPR_10"/>
    <property type="match status" value="3"/>
</dbReference>
<dbReference type="KEGG" id="ter:Tery_1587"/>
<dbReference type="PANTHER" id="PTHR45641">
    <property type="entry name" value="TETRATRICOPEPTIDE REPEAT PROTEIN (AFU_ORTHOLOGUE AFUA_6G03870)"/>
    <property type="match status" value="1"/>
</dbReference>
<reference evidence="5" key="1">
    <citation type="submission" date="2006-06" db="EMBL/GenBank/DDBJ databases">
        <title>Complete sequence of Trichodesmium erythraeum IMS101.</title>
        <authorList>
            <consortium name="US DOE Joint Genome Institute"/>
            <person name="Copeland A."/>
            <person name="Lucas S."/>
            <person name="Lapidus A."/>
            <person name="Barry K."/>
            <person name="Detter J.C."/>
            <person name="Glavina del Rio T."/>
            <person name="Hammon N."/>
            <person name="Israni S."/>
            <person name="Dalin E."/>
            <person name="Tice H."/>
            <person name="Pitluck S."/>
            <person name="Kiss H."/>
            <person name="Munk A.C."/>
            <person name="Brettin T."/>
            <person name="Bruce D."/>
            <person name="Han C."/>
            <person name="Tapia R."/>
            <person name="Gilna P."/>
            <person name="Schmutz J."/>
            <person name="Larimer F."/>
            <person name="Land M."/>
            <person name="Hauser L."/>
            <person name="Kyrpides N."/>
            <person name="Kim E."/>
            <person name="Richardson P."/>
        </authorList>
    </citation>
    <scope>NUCLEOTIDE SEQUENCE [LARGE SCALE GENOMIC DNA]</scope>
    <source>
        <strain evidence="5">IMS101</strain>
    </source>
</reference>
<evidence type="ECO:0000256" key="3">
    <source>
        <dbReference type="PROSITE-ProRule" id="PRU00339"/>
    </source>
</evidence>
<dbReference type="Gene3D" id="3.40.50.300">
    <property type="entry name" value="P-loop containing nucleotide triphosphate hydrolases"/>
    <property type="match status" value="1"/>
</dbReference>
<feature type="repeat" description="TPR" evidence="3">
    <location>
        <begin position="643"/>
        <end position="676"/>
    </location>
</feature>
<dbReference type="STRING" id="203124.Tery_1587"/>
<evidence type="ECO:0000256" key="1">
    <source>
        <dbReference type="ARBA" id="ARBA00022737"/>
    </source>
</evidence>
<dbReference type="SUPFAM" id="SSF48452">
    <property type="entry name" value="TPR-like"/>
    <property type="match status" value="3"/>
</dbReference>
<keyword evidence="2 3" id="KW-0802">TPR repeat</keyword>
<organism evidence="5">
    <name type="scientific">Trichodesmium erythraeum (strain IMS101)</name>
    <dbReference type="NCBI Taxonomy" id="203124"/>
    <lineage>
        <taxon>Bacteria</taxon>
        <taxon>Bacillati</taxon>
        <taxon>Cyanobacteriota</taxon>
        <taxon>Cyanophyceae</taxon>
        <taxon>Oscillatoriophycideae</taxon>
        <taxon>Oscillatoriales</taxon>
        <taxon>Microcoleaceae</taxon>
        <taxon>Trichodesmium</taxon>
    </lineage>
</organism>
<dbReference type="Gene3D" id="1.25.40.10">
    <property type="entry name" value="Tetratricopeptide repeat domain"/>
    <property type="match status" value="5"/>
</dbReference>
<gene>
    <name evidence="5" type="ordered locus">Tery_1587</name>
</gene>
<feature type="repeat" description="TPR" evidence="3">
    <location>
        <begin position="811"/>
        <end position="844"/>
    </location>
</feature>
<dbReference type="InterPro" id="IPR027417">
    <property type="entry name" value="P-loop_NTPase"/>
</dbReference>
<protein>
    <submittedName>
        <fullName evidence="5">NB-ARC</fullName>
    </submittedName>
</protein>
<dbReference type="InterPro" id="IPR011990">
    <property type="entry name" value="TPR-like_helical_dom_sf"/>
</dbReference>
<dbReference type="PRINTS" id="PR00381">
    <property type="entry name" value="KINESINLIGHT"/>
</dbReference>
<dbReference type="eggNOG" id="COG1672">
    <property type="taxonomic scope" value="Bacteria"/>
</dbReference>
<dbReference type="eggNOG" id="COG0457">
    <property type="taxonomic scope" value="Bacteria"/>
</dbReference>
<dbReference type="InterPro" id="IPR019734">
    <property type="entry name" value="TPR_rpt"/>
</dbReference>
<dbReference type="SMART" id="SM00028">
    <property type="entry name" value="TPR"/>
    <property type="match status" value="13"/>
</dbReference>
<dbReference type="SUPFAM" id="SSF52540">
    <property type="entry name" value="P-loop containing nucleoside triphosphate hydrolases"/>
    <property type="match status" value="1"/>
</dbReference>
<sequence length="1044" mass="118504">MSDNFEDKVDIKETHGVGVNSGNIVNSTFAKTIINDTKNVSWKGEPAEFPNNLNILRTGAVKFVGRDKDIENLHEQLQEKERVSITAVVTGMAGVGKTELALQYSLLSEKELNYPGGICWINVRERSVGEQLLSFAQTQLGLFPAEDWSLEERISFCWSNWQPPGDVLIVLDDVNKYEEIEQYLPPQKQRFKLLITTRKYWLSESFSQLRLEVLDEDSALELLEVLIGNSRLGTQIEEAKQLCEWLGYLPLGLELVGRFLKRRSEWTLERMIQELEKQALNFSVLQNPPQGEMTAQRGVAAAFELSWNELDERGRYLGCLLSLFALAPIPWNLVEKCLSKDESQEKGIIQRWFPTFSRLWLLLMPPKKVDVLDSRTWEDIREDTLLDLNLIQKTTQGTYELHQLVRRYFQDKLNAMKEVEQLKSQFCRVIVGAAEKIPYNNDITVEQVKEVEIDIPHITEIADNLAEYLSDDDLIIPFTSLGSFYQGQGLYPLAQPWLEKGKEIAEKRLDKNNSDIAAIYNNLASLYRAQGKYEAAEQLYLQAIEIHKIALPENHPGIATHLNNLANLYRVQGKYEAAEPLFLQVIEIHKIALPENHPNIASGLNNLAALYKLQGKYEAAEPLFLQAIEIDKIALPENHPSLATDLNNLALLYHSQGKYEAAEPLFLQAIEIDKIALPENHPNIASGLNNLAALYKLQGKYEAAEPLYLQAIEIDKIALPENHPQRATHLNNLANLYRAQGKYEAAEPLYLQAIEIHKIALPENHPGIATHLNNLANLYRVQGKYEAAEPLFLQVIEIHKIALPENHPNIASGLNNLAALYKLQGKYEAAEPLFLQAIEIDKIALPENHPSLARDLNNLAELYREQGKYEAAEPLFLQAIEIDKIALPENHPSLATDLNNLALLYHSQGKYEAAEPLFLQAIEIDKIALPENHPQLATHLNNLAGLYHAQGKYEAAEQLYLQTIEIDKIALPENHPSLARDLNNLAELYREQGKYEAAEPLYLQAIEIFTQSLGEEHPNTQTVLKNYQIFLNEKNESKQNQDKY</sequence>
<dbReference type="PANTHER" id="PTHR45641:SF19">
    <property type="entry name" value="NEPHROCYSTIN-3"/>
    <property type="match status" value="1"/>
</dbReference>
<dbReference type="PROSITE" id="PS50005">
    <property type="entry name" value="TPR"/>
    <property type="match status" value="8"/>
</dbReference>
<proteinExistence type="predicted"/>
<keyword evidence="1" id="KW-0677">Repeat</keyword>
<dbReference type="Pfam" id="PF00931">
    <property type="entry name" value="NB-ARC"/>
    <property type="match status" value="1"/>
</dbReference>
<dbReference type="InterPro" id="IPR002182">
    <property type="entry name" value="NB-ARC"/>
</dbReference>
<evidence type="ECO:0000313" key="5">
    <source>
        <dbReference type="EMBL" id="ABG50866.1"/>
    </source>
</evidence>
<feature type="repeat" description="TPR" evidence="3">
    <location>
        <begin position="895"/>
        <end position="928"/>
    </location>
</feature>
<name>Q115F8_TRIEI</name>